<reference evidence="3" key="1">
    <citation type="submission" date="2016-06" db="UniProtKB">
        <authorList>
            <consortium name="WormBaseParasite"/>
        </authorList>
    </citation>
    <scope>IDENTIFICATION</scope>
</reference>
<accession>A0A183EJ99</accession>
<sequence>LQYRPRASSNQQRQYPSQRHSTAHTYFMAPKPDPTLSDEKQIPQANWEGDQAARLHSQVQQTPPSYSTPQSMQAGPHSGSTDGATYAREIAAAQESERLQAQKSREQYAQQQQAYERARVEALRERERLAYEQRREEYERAVRYQQELQRYQQAVYAAQNRVPKERAHEEETMRREPQTQHQAERWILGNEQKTAGSFVSSPAVGDTQSYDEIKRAKARLRKRLKFEKLKQMEKMRKLRKTTPRPITTAPIPPLQFQRPHESAFGYEIQQQKQQPHAWFGQEIQEPQRSPSSYQAPQPSSTLPQKQSQYDFASRKSEFYVTSQPQYHESQHQLPPPDPYQALYDRIQHQPVTVTTKEVVTTMPTSHSIGVTQPDGNHQPGCFRKLKIFLIYVYAKLCFFFKPSLPPTTAVFEILLQPPYNVPIEEKILPVLSFISIHASSLSSFRYCKSICFRLPKSSALGLLCLFKKVINETFIILGDTLSSIGIPDLPPHLFSISFNLPC</sequence>
<organism evidence="3">
    <name type="scientific">Gongylonema pulchrum</name>
    <dbReference type="NCBI Taxonomy" id="637853"/>
    <lineage>
        <taxon>Eukaryota</taxon>
        <taxon>Metazoa</taxon>
        <taxon>Ecdysozoa</taxon>
        <taxon>Nematoda</taxon>
        <taxon>Chromadorea</taxon>
        <taxon>Rhabditida</taxon>
        <taxon>Spirurina</taxon>
        <taxon>Spiruromorpha</taxon>
        <taxon>Spiruroidea</taxon>
        <taxon>Gongylonematidae</taxon>
        <taxon>Gongylonema</taxon>
    </lineage>
</organism>
<dbReference type="AlphaFoldDB" id="A0A183EJ99"/>
<feature type="compositionally biased region" description="Polar residues" evidence="2">
    <location>
        <begin position="57"/>
        <end position="83"/>
    </location>
</feature>
<feature type="coiled-coil region" evidence="1">
    <location>
        <begin position="101"/>
        <end position="161"/>
    </location>
</feature>
<evidence type="ECO:0000313" key="3">
    <source>
        <dbReference type="WBParaSite" id="GPUH_0002106501-mRNA-1"/>
    </source>
</evidence>
<feature type="compositionally biased region" description="Low complexity" evidence="2">
    <location>
        <begin position="286"/>
        <end position="300"/>
    </location>
</feature>
<proteinExistence type="predicted"/>
<feature type="compositionally biased region" description="Basic and acidic residues" evidence="2">
    <location>
        <begin position="162"/>
        <end position="181"/>
    </location>
</feature>
<evidence type="ECO:0000256" key="1">
    <source>
        <dbReference type="SAM" id="Coils"/>
    </source>
</evidence>
<protein>
    <submittedName>
        <fullName evidence="3">CCDC66 domain-containing protein</fullName>
    </submittedName>
</protein>
<evidence type="ECO:0000256" key="2">
    <source>
        <dbReference type="SAM" id="MobiDB-lite"/>
    </source>
</evidence>
<feature type="region of interest" description="Disordered" evidence="2">
    <location>
        <begin position="1"/>
        <end position="41"/>
    </location>
</feature>
<feature type="region of interest" description="Disordered" evidence="2">
    <location>
        <begin position="231"/>
        <end position="257"/>
    </location>
</feature>
<feature type="region of interest" description="Disordered" evidence="2">
    <location>
        <begin position="53"/>
        <end position="83"/>
    </location>
</feature>
<feature type="region of interest" description="Disordered" evidence="2">
    <location>
        <begin position="161"/>
        <end position="181"/>
    </location>
</feature>
<dbReference type="WBParaSite" id="GPUH_0002106501-mRNA-1">
    <property type="protein sequence ID" value="GPUH_0002106501-mRNA-1"/>
    <property type="gene ID" value="GPUH_0002106501"/>
</dbReference>
<feature type="compositionally biased region" description="Polar residues" evidence="2">
    <location>
        <begin position="7"/>
        <end position="24"/>
    </location>
</feature>
<feature type="region of interest" description="Disordered" evidence="2">
    <location>
        <begin position="283"/>
        <end position="307"/>
    </location>
</feature>
<name>A0A183EJ99_9BILA</name>
<keyword evidence="1" id="KW-0175">Coiled coil</keyword>